<dbReference type="EMBL" id="CADCUF010000213">
    <property type="protein sequence ID" value="CAA9343406.1"/>
    <property type="molecule type" value="Genomic_DNA"/>
</dbReference>
<dbReference type="SUPFAM" id="SSF81296">
    <property type="entry name" value="E set domains"/>
    <property type="match status" value="1"/>
</dbReference>
<reference evidence="1" key="1">
    <citation type="submission" date="2020-02" db="EMBL/GenBank/DDBJ databases">
        <authorList>
            <person name="Meier V. D."/>
        </authorList>
    </citation>
    <scope>NUCLEOTIDE SEQUENCE</scope>
    <source>
        <strain evidence="1">AVDCRST_MAG24</strain>
    </source>
</reference>
<name>A0A6J4LWQ6_9ACTN</name>
<dbReference type="GO" id="GO:0005975">
    <property type="term" value="P:carbohydrate metabolic process"/>
    <property type="evidence" value="ECO:0007669"/>
    <property type="project" value="UniProtKB-ARBA"/>
</dbReference>
<dbReference type="InterPro" id="IPR013783">
    <property type="entry name" value="Ig-like_fold"/>
</dbReference>
<evidence type="ECO:0008006" key="2">
    <source>
        <dbReference type="Google" id="ProtNLM"/>
    </source>
</evidence>
<accession>A0A6J4LWQ6</accession>
<dbReference type="InterPro" id="IPR014756">
    <property type="entry name" value="Ig_E-set"/>
</dbReference>
<dbReference type="AlphaFoldDB" id="A0A6J4LWQ6"/>
<organism evidence="1">
    <name type="scientific">uncultured Nocardioidaceae bacterium</name>
    <dbReference type="NCBI Taxonomy" id="253824"/>
    <lineage>
        <taxon>Bacteria</taxon>
        <taxon>Bacillati</taxon>
        <taxon>Actinomycetota</taxon>
        <taxon>Actinomycetes</taxon>
        <taxon>Propionibacteriales</taxon>
        <taxon>Nocardioidaceae</taxon>
        <taxon>environmental samples</taxon>
    </lineage>
</organism>
<proteinExistence type="predicted"/>
<protein>
    <recommendedName>
        <fullName evidence="2">AMP-activated protein kinase glycogen-binding domain-containing protein</fullName>
    </recommendedName>
</protein>
<dbReference type="Gene3D" id="2.60.40.10">
    <property type="entry name" value="Immunoglobulins"/>
    <property type="match status" value="1"/>
</dbReference>
<evidence type="ECO:0000313" key="1">
    <source>
        <dbReference type="EMBL" id="CAA9343406.1"/>
    </source>
</evidence>
<sequence length="91" mass="10064">MVKREVRKDTVQLTFVLPKEAPGGRVSVVGDFNDWTPGVHTLVKRSNGTRSVKVPVERGGSYRFRYLAEGGVWFDDPAVPVRDAQDGVVHA</sequence>
<gene>
    <name evidence="1" type="ORF">AVDCRST_MAG24-1394</name>
</gene>
<dbReference type="CDD" id="cd07184">
    <property type="entry name" value="E_set_Isoamylase_like_N"/>
    <property type="match status" value="1"/>
</dbReference>